<name>A0A0D6P793_9PROT</name>
<evidence type="ECO:0008006" key="4">
    <source>
        <dbReference type="Google" id="ProtNLM"/>
    </source>
</evidence>
<protein>
    <recommendedName>
        <fullName evidence="4">Stress-induced acidophilic repeat motif-containing protein</fullName>
    </recommendedName>
</protein>
<comment type="caution">
    <text evidence="2">The sequence shown here is derived from an EMBL/GenBank/DDBJ whole genome shotgun (WGS) entry which is preliminary data.</text>
</comment>
<organism evidence="2 3">
    <name type="scientific">Acidisphaera rubrifaciens HS-AP3</name>
    <dbReference type="NCBI Taxonomy" id="1231350"/>
    <lineage>
        <taxon>Bacteria</taxon>
        <taxon>Pseudomonadati</taxon>
        <taxon>Pseudomonadota</taxon>
        <taxon>Alphaproteobacteria</taxon>
        <taxon>Acetobacterales</taxon>
        <taxon>Acetobacteraceae</taxon>
        <taxon>Acidisphaera</taxon>
    </lineage>
</organism>
<feature type="compositionally biased region" description="Basic and acidic residues" evidence="1">
    <location>
        <begin position="85"/>
        <end position="95"/>
    </location>
</feature>
<dbReference type="AlphaFoldDB" id="A0A0D6P793"/>
<dbReference type="EMBL" id="BANB01000231">
    <property type="protein sequence ID" value="GAN77083.1"/>
    <property type="molecule type" value="Genomic_DNA"/>
</dbReference>
<reference evidence="2 3" key="1">
    <citation type="submission" date="2012-11" db="EMBL/GenBank/DDBJ databases">
        <title>Whole genome sequence of Acidisphaera rubrifaciens HS-AP3.</title>
        <authorList>
            <person name="Azuma Y."/>
            <person name="Higashiura N."/>
            <person name="Hirakawa H."/>
            <person name="Matsushita K."/>
        </authorList>
    </citation>
    <scope>NUCLEOTIDE SEQUENCE [LARGE SCALE GENOMIC DNA]</scope>
    <source>
        <strain evidence="2 3">HS-AP3</strain>
    </source>
</reference>
<dbReference type="Pfam" id="PF10685">
    <property type="entry name" value="KGG"/>
    <property type="match status" value="3"/>
</dbReference>
<proteinExistence type="predicted"/>
<dbReference type="InterPro" id="IPR019626">
    <property type="entry name" value="Stress-induced_KGG_rpt"/>
</dbReference>
<gene>
    <name evidence="2" type="ORF">Asru_0231_05</name>
</gene>
<evidence type="ECO:0000313" key="2">
    <source>
        <dbReference type="EMBL" id="GAN77083.1"/>
    </source>
</evidence>
<evidence type="ECO:0000256" key="1">
    <source>
        <dbReference type="SAM" id="MobiDB-lite"/>
    </source>
</evidence>
<feature type="compositionally biased region" description="Basic and acidic residues" evidence="1">
    <location>
        <begin position="103"/>
        <end position="113"/>
    </location>
</feature>
<sequence length="127" mass="13057">MALVSTATETGAQGCRLHRVAAGIRHAAIGTNRKRDAHMAQHDKSNPGNFADDRARASEAGKKGGQHSHGGSHDNPGNFAQNPERAAEAGRKGGEHSSGSFAQDHEKAAEAGRKGGQHSHGGHGSGN</sequence>
<feature type="compositionally biased region" description="Basic and acidic residues" evidence="1">
    <location>
        <begin position="33"/>
        <end position="62"/>
    </location>
</feature>
<accession>A0A0D6P793</accession>
<evidence type="ECO:0000313" key="3">
    <source>
        <dbReference type="Proteomes" id="UP000032680"/>
    </source>
</evidence>
<dbReference type="Proteomes" id="UP000032680">
    <property type="component" value="Unassembled WGS sequence"/>
</dbReference>
<feature type="region of interest" description="Disordered" evidence="1">
    <location>
        <begin position="28"/>
        <end position="127"/>
    </location>
</feature>
<keyword evidence="3" id="KW-1185">Reference proteome</keyword>